<reference evidence="1 2" key="1">
    <citation type="journal article" date="2019" name="Commun. Biol.">
        <title>The bagworm genome reveals a unique fibroin gene that provides high tensile strength.</title>
        <authorList>
            <person name="Kono N."/>
            <person name="Nakamura H."/>
            <person name="Ohtoshi R."/>
            <person name="Tomita M."/>
            <person name="Numata K."/>
            <person name="Arakawa K."/>
        </authorList>
    </citation>
    <scope>NUCLEOTIDE SEQUENCE [LARGE SCALE GENOMIC DNA]</scope>
</reference>
<protein>
    <submittedName>
        <fullName evidence="1">Uncharacterized protein</fullName>
    </submittedName>
</protein>
<dbReference type="AlphaFoldDB" id="A0A4C1Z0L3"/>
<dbReference type="EMBL" id="BGZK01001478">
    <property type="protein sequence ID" value="GBP80732.1"/>
    <property type="molecule type" value="Genomic_DNA"/>
</dbReference>
<sequence length="101" mass="11926">MGCCQHVITLCILCRSEISHESVQRCKRRRWSVEENEEGKYLASFERKNCETKKKKDHKEKVRSRLQRTKAAFESGGEFFYPISEIEARKGRQVDLGQPKY</sequence>
<comment type="caution">
    <text evidence="1">The sequence shown here is derived from an EMBL/GenBank/DDBJ whole genome shotgun (WGS) entry which is preliminary data.</text>
</comment>
<evidence type="ECO:0000313" key="2">
    <source>
        <dbReference type="Proteomes" id="UP000299102"/>
    </source>
</evidence>
<evidence type="ECO:0000313" key="1">
    <source>
        <dbReference type="EMBL" id="GBP80732.1"/>
    </source>
</evidence>
<name>A0A4C1Z0L3_EUMVA</name>
<organism evidence="1 2">
    <name type="scientific">Eumeta variegata</name>
    <name type="common">Bagworm moth</name>
    <name type="synonym">Eumeta japonica</name>
    <dbReference type="NCBI Taxonomy" id="151549"/>
    <lineage>
        <taxon>Eukaryota</taxon>
        <taxon>Metazoa</taxon>
        <taxon>Ecdysozoa</taxon>
        <taxon>Arthropoda</taxon>
        <taxon>Hexapoda</taxon>
        <taxon>Insecta</taxon>
        <taxon>Pterygota</taxon>
        <taxon>Neoptera</taxon>
        <taxon>Endopterygota</taxon>
        <taxon>Lepidoptera</taxon>
        <taxon>Glossata</taxon>
        <taxon>Ditrysia</taxon>
        <taxon>Tineoidea</taxon>
        <taxon>Psychidae</taxon>
        <taxon>Oiketicinae</taxon>
        <taxon>Eumeta</taxon>
    </lineage>
</organism>
<keyword evidence="2" id="KW-1185">Reference proteome</keyword>
<dbReference type="Proteomes" id="UP000299102">
    <property type="component" value="Unassembled WGS sequence"/>
</dbReference>
<gene>
    <name evidence="1" type="ORF">EVAR_57203_1</name>
</gene>
<proteinExistence type="predicted"/>
<accession>A0A4C1Z0L3</accession>